<dbReference type="PROSITE" id="PS51257">
    <property type="entry name" value="PROKAR_LIPOPROTEIN"/>
    <property type="match status" value="1"/>
</dbReference>
<dbReference type="EMBL" id="FWXT01000006">
    <property type="protein sequence ID" value="SMD08748.1"/>
    <property type="molecule type" value="Genomic_DNA"/>
</dbReference>
<dbReference type="InterPro" id="IPR003961">
    <property type="entry name" value="FN3_dom"/>
</dbReference>
<gene>
    <name evidence="3" type="ORF">SAMN04488524_4799</name>
</gene>
<dbReference type="PANTHER" id="PTHR46708">
    <property type="entry name" value="TENASCIN"/>
    <property type="match status" value="1"/>
</dbReference>
<accession>A0A1W2EHV7</accession>
<name>A0A1W2EHV7_9SPHI</name>
<dbReference type="InterPro" id="IPR033427">
    <property type="entry name" value="DUF5123"/>
</dbReference>
<dbReference type="InterPro" id="IPR013783">
    <property type="entry name" value="Ig-like_fold"/>
</dbReference>
<evidence type="ECO:0000259" key="2">
    <source>
        <dbReference type="PROSITE" id="PS50853"/>
    </source>
</evidence>
<dbReference type="Gene3D" id="2.160.20.10">
    <property type="entry name" value="Single-stranded right-handed beta-helix, Pectin lyase-like"/>
    <property type="match status" value="1"/>
</dbReference>
<dbReference type="PANTHER" id="PTHR46708:SF2">
    <property type="entry name" value="FIBRONECTIN TYPE-III DOMAIN-CONTAINING PROTEIN"/>
    <property type="match status" value="1"/>
</dbReference>
<dbReference type="SUPFAM" id="SSF49265">
    <property type="entry name" value="Fibronectin type III"/>
    <property type="match status" value="1"/>
</dbReference>
<dbReference type="InterPro" id="IPR011050">
    <property type="entry name" value="Pectin_lyase_fold/virulence"/>
</dbReference>
<dbReference type="Pfam" id="PF00041">
    <property type="entry name" value="fn3"/>
    <property type="match status" value="1"/>
</dbReference>
<proteinExistence type="predicted"/>
<dbReference type="PROSITE" id="PS50853">
    <property type="entry name" value="FN3"/>
    <property type="match status" value="1"/>
</dbReference>
<feature type="domain" description="Fibronectin type-III" evidence="2">
    <location>
        <begin position="40"/>
        <end position="133"/>
    </location>
</feature>
<sequence>MNISNIKISFVLLMALACFSGCKKDELTEITTLKVDRAFSPTGLDARVVNQTGLRLDWKAVNNASSYTIEIFENTDFSGTSFKSVSNVTFDKLPYTITGLGGATQYAVRVKAVGDGVADSKWVTATFTTDAEQIFQAVDPAKLTANAVILNWPAGETATSIIVSPGNITHAVTPAEITAGSATIAGLTGETLYTAKLMNGTKVRGTITFTTLLDLGGATAVSPSDDLAALITNAKAGDVFALLPGTYNINADISLNKSISIKGAKPADKPVVNGLILRVKGNAGLTLKDLVLDGTTALNGNQAIIYDEASDNAYGNLSVESCVIRKYVKGLVYVNLKALIESVTFKGNVINGIECNGGDFIDFRSGLAKTLTFQNNTVYNSALARDLFRMDPAGSTNFPSITSVITIANNTFNAICNGASNRILYVRLTRHEIYFSKNIVANSGGILTNQTATNIVTANFVGNNYFNAPNYTAGTGTVKNDTGSFTQLNPGFVAPADGNFTLTNGDLKLNGIGDPRWR</sequence>
<evidence type="ECO:0000256" key="1">
    <source>
        <dbReference type="ARBA" id="ARBA00022737"/>
    </source>
</evidence>
<evidence type="ECO:0000313" key="4">
    <source>
        <dbReference type="Proteomes" id="UP000192756"/>
    </source>
</evidence>
<dbReference type="InterPro" id="IPR036116">
    <property type="entry name" value="FN3_sf"/>
</dbReference>
<dbReference type="InterPro" id="IPR050991">
    <property type="entry name" value="ECM_Regulatory_Proteins"/>
</dbReference>
<dbReference type="AlphaFoldDB" id="A0A1W2EHV7"/>
<dbReference type="InterPro" id="IPR012334">
    <property type="entry name" value="Pectin_lyas_fold"/>
</dbReference>
<reference evidence="4" key="1">
    <citation type="submission" date="2017-04" db="EMBL/GenBank/DDBJ databases">
        <authorList>
            <person name="Varghese N."/>
            <person name="Submissions S."/>
        </authorList>
    </citation>
    <scope>NUCLEOTIDE SEQUENCE [LARGE SCALE GENOMIC DNA]</scope>
    <source>
        <strain evidence="4">DSM 12126</strain>
    </source>
</reference>
<protein>
    <submittedName>
        <fullName evidence="3">Fibronectin type III domain-containing protein</fullName>
    </submittedName>
</protein>
<dbReference type="CDD" id="cd00063">
    <property type="entry name" value="FN3"/>
    <property type="match status" value="1"/>
</dbReference>
<dbReference type="STRING" id="151894.SAMN04488524_4799"/>
<keyword evidence="4" id="KW-1185">Reference proteome</keyword>
<keyword evidence="1" id="KW-0677">Repeat</keyword>
<dbReference type="InterPro" id="IPR032530">
    <property type="entry name" value="DUF4957"/>
</dbReference>
<dbReference type="Gene3D" id="2.60.40.10">
    <property type="entry name" value="Immunoglobulins"/>
    <property type="match status" value="1"/>
</dbReference>
<dbReference type="Pfam" id="PF17161">
    <property type="entry name" value="DUF5123"/>
    <property type="match status" value="1"/>
</dbReference>
<organism evidence="3 4">
    <name type="scientific">Pedobacter africanus</name>
    <dbReference type="NCBI Taxonomy" id="151894"/>
    <lineage>
        <taxon>Bacteria</taxon>
        <taxon>Pseudomonadati</taxon>
        <taxon>Bacteroidota</taxon>
        <taxon>Sphingobacteriia</taxon>
        <taxon>Sphingobacteriales</taxon>
        <taxon>Sphingobacteriaceae</taxon>
        <taxon>Pedobacter</taxon>
    </lineage>
</organism>
<dbReference type="SUPFAM" id="SSF51126">
    <property type="entry name" value="Pectin lyase-like"/>
    <property type="match status" value="1"/>
</dbReference>
<dbReference type="Pfam" id="PF16318">
    <property type="entry name" value="DUF4957"/>
    <property type="match status" value="1"/>
</dbReference>
<dbReference type="Proteomes" id="UP000192756">
    <property type="component" value="Unassembled WGS sequence"/>
</dbReference>
<dbReference type="RefSeq" id="WP_235012671.1">
    <property type="nucleotide sequence ID" value="NZ_FWXT01000006.1"/>
</dbReference>
<evidence type="ECO:0000313" key="3">
    <source>
        <dbReference type="EMBL" id="SMD08748.1"/>
    </source>
</evidence>